<proteinExistence type="inferred from homology"/>
<sequence>MPQEPTQHHRRPHDLIDTFVSHLHSTMTLWYTPPALRPTAARGIRLLSTQSAASIKRTPPQGSAQQRFREFNLEGKVFAVTGGGRGLGLTMAEALVEAGGEVHCLDLLADPHEDFHAARARANPDFGGALHYQRFDVRDKKGSDEIMASIASRKHRLDGVIVAAGINHVATALDYRESDIQRIIDTNYKGVFYTATAAGRQMLKHKTRGSILLIASMSGLIANKGMNSSIYNSSKAAVIQLGRSLAMEWARVDAQGQGGIRVNTLCPGHIVTPMAQMVIDQDPKTKEIWESENMMGRLSRPEEFRGLALLLMSDASSFMTGSTTVCDGGHTAW</sequence>
<dbReference type="InterPro" id="IPR020904">
    <property type="entry name" value="Sc_DH/Rdtase_CS"/>
</dbReference>
<dbReference type="PRINTS" id="PR00081">
    <property type="entry name" value="GDHRDH"/>
</dbReference>
<dbReference type="Pfam" id="PF13561">
    <property type="entry name" value="adh_short_C2"/>
    <property type="match status" value="1"/>
</dbReference>
<dbReference type="AlphaFoldDB" id="A0A318ZCI2"/>
<reference evidence="4 5" key="1">
    <citation type="submission" date="2016-12" db="EMBL/GenBank/DDBJ databases">
        <title>The genomes of Aspergillus section Nigri reveals drivers in fungal speciation.</title>
        <authorList>
            <consortium name="DOE Joint Genome Institute"/>
            <person name="Vesth T.C."/>
            <person name="Nybo J."/>
            <person name="Theobald S."/>
            <person name="Brandl J."/>
            <person name="Frisvad J.C."/>
            <person name="Nielsen K.F."/>
            <person name="Lyhne E.K."/>
            <person name="Kogle M.E."/>
            <person name="Kuo A."/>
            <person name="Riley R."/>
            <person name="Clum A."/>
            <person name="Nolan M."/>
            <person name="Lipzen A."/>
            <person name="Salamov A."/>
            <person name="Henrissat B."/>
            <person name="Wiebenga A."/>
            <person name="De Vries R.P."/>
            <person name="Grigoriev I.V."/>
            <person name="Mortensen U.H."/>
            <person name="Andersen M.R."/>
            <person name="Baker S.E."/>
        </authorList>
    </citation>
    <scope>NUCLEOTIDE SEQUENCE [LARGE SCALE GENOMIC DNA]</scope>
    <source>
        <strain evidence="4 5">JOP 1030-1</strain>
    </source>
</reference>
<organism evidence="4 5">
    <name type="scientific">Aspergillus saccharolyticus JOP 1030-1</name>
    <dbReference type="NCBI Taxonomy" id="1450539"/>
    <lineage>
        <taxon>Eukaryota</taxon>
        <taxon>Fungi</taxon>
        <taxon>Dikarya</taxon>
        <taxon>Ascomycota</taxon>
        <taxon>Pezizomycotina</taxon>
        <taxon>Eurotiomycetes</taxon>
        <taxon>Eurotiomycetidae</taxon>
        <taxon>Eurotiales</taxon>
        <taxon>Aspergillaceae</taxon>
        <taxon>Aspergillus</taxon>
        <taxon>Aspergillus subgen. Circumdati</taxon>
    </lineage>
</organism>
<keyword evidence="2" id="KW-0521">NADP</keyword>
<keyword evidence="3" id="KW-0560">Oxidoreductase</keyword>
<dbReference type="PANTHER" id="PTHR43008">
    <property type="entry name" value="BENZIL REDUCTASE"/>
    <property type="match status" value="1"/>
</dbReference>
<protein>
    <submittedName>
        <fullName evidence="4">NAD(P)-binding protein</fullName>
    </submittedName>
</protein>
<dbReference type="GO" id="GO:0050664">
    <property type="term" value="F:oxidoreductase activity, acting on NAD(P)H, oxygen as acceptor"/>
    <property type="evidence" value="ECO:0007669"/>
    <property type="project" value="TreeGrafter"/>
</dbReference>
<dbReference type="GO" id="GO:0016616">
    <property type="term" value="F:oxidoreductase activity, acting on the CH-OH group of donors, NAD or NADP as acceptor"/>
    <property type="evidence" value="ECO:0007669"/>
    <property type="project" value="UniProtKB-ARBA"/>
</dbReference>
<evidence type="ECO:0000256" key="3">
    <source>
        <dbReference type="ARBA" id="ARBA00023002"/>
    </source>
</evidence>
<evidence type="ECO:0000313" key="4">
    <source>
        <dbReference type="EMBL" id="PYH44024.1"/>
    </source>
</evidence>
<dbReference type="InterPro" id="IPR002347">
    <property type="entry name" value="SDR_fam"/>
</dbReference>
<dbReference type="GO" id="GO:0044550">
    <property type="term" value="P:secondary metabolite biosynthetic process"/>
    <property type="evidence" value="ECO:0007669"/>
    <property type="project" value="UniProtKB-ARBA"/>
</dbReference>
<dbReference type="FunFam" id="3.40.50.720:FF:000245">
    <property type="entry name" value="Short chain dehydrogenase, putative"/>
    <property type="match status" value="1"/>
</dbReference>
<dbReference type="PANTHER" id="PTHR43008:SF10">
    <property type="entry name" value="CHAIN DEHYDROGENASE_OXIDOREDUCTASE, PUTATIVE (AFU_ORTHOLOGUE AFUA_2G15740)-RELATED"/>
    <property type="match status" value="1"/>
</dbReference>
<evidence type="ECO:0000256" key="1">
    <source>
        <dbReference type="ARBA" id="ARBA00006484"/>
    </source>
</evidence>
<dbReference type="GeneID" id="37076545"/>
<dbReference type="Gene3D" id="3.40.50.720">
    <property type="entry name" value="NAD(P)-binding Rossmann-like Domain"/>
    <property type="match status" value="1"/>
</dbReference>
<dbReference type="InterPro" id="IPR036291">
    <property type="entry name" value="NAD(P)-bd_dom_sf"/>
</dbReference>
<name>A0A318ZCI2_9EURO</name>
<evidence type="ECO:0000313" key="5">
    <source>
        <dbReference type="Proteomes" id="UP000248349"/>
    </source>
</evidence>
<dbReference type="RefSeq" id="XP_025430006.1">
    <property type="nucleotide sequence ID" value="XM_025575317.1"/>
</dbReference>
<evidence type="ECO:0000256" key="2">
    <source>
        <dbReference type="ARBA" id="ARBA00022857"/>
    </source>
</evidence>
<dbReference type="PROSITE" id="PS00061">
    <property type="entry name" value="ADH_SHORT"/>
    <property type="match status" value="1"/>
</dbReference>
<comment type="similarity">
    <text evidence="1">Belongs to the short-chain dehydrogenases/reductases (SDR) family.</text>
</comment>
<dbReference type="Proteomes" id="UP000248349">
    <property type="component" value="Unassembled WGS sequence"/>
</dbReference>
<dbReference type="SUPFAM" id="SSF51735">
    <property type="entry name" value="NAD(P)-binding Rossmann-fold domains"/>
    <property type="match status" value="1"/>
</dbReference>
<keyword evidence="5" id="KW-1185">Reference proteome</keyword>
<dbReference type="STRING" id="1450539.A0A318ZCI2"/>
<dbReference type="OrthoDB" id="1669814at2759"/>
<dbReference type="EMBL" id="KZ821239">
    <property type="protein sequence ID" value="PYH44024.1"/>
    <property type="molecule type" value="Genomic_DNA"/>
</dbReference>
<accession>A0A318ZCI2</accession>
<gene>
    <name evidence="4" type="ORF">BP01DRAFT_357962</name>
</gene>